<organism evidence="2 3">
    <name type="scientific">Hydrococcus rivularis NIES-593</name>
    <dbReference type="NCBI Taxonomy" id="1921803"/>
    <lineage>
        <taxon>Bacteria</taxon>
        <taxon>Bacillati</taxon>
        <taxon>Cyanobacteriota</taxon>
        <taxon>Cyanophyceae</taxon>
        <taxon>Pleurocapsales</taxon>
        <taxon>Hydrococcaceae</taxon>
        <taxon>Hydrococcus</taxon>
    </lineage>
</organism>
<keyword evidence="1" id="KW-0812">Transmembrane</keyword>
<dbReference type="RefSeq" id="WP_073598653.1">
    <property type="nucleotide sequence ID" value="NZ_MRCB01000004.1"/>
</dbReference>
<feature type="transmembrane region" description="Helical" evidence="1">
    <location>
        <begin position="294"/>
        <end position="319"/>
    </location>
</feature>
<keyword evidence="3" id="KW-1185">Reference proteome</keyword>
<feature type="transmembrane region" description="Helical" evidence="1">
    <location>
        <begin position="14"/>
        <end position="40"/>
    </location>
</feature>
<dbReference type="EMBL" id="MRCB01000004">
    <property type="protein sequence ID" value="OKH25245.1"/>
    <property type="molecule type" value="Genomic_DNA"/>
</dbReference>
<dbReference type="OrthoDB" id="494364at2"/>
<comment type="caution">
    <text evidence="2">The sequence shown here is derived from an EMBL/GenBank/DDBJ whole genome shotgun (WGS) entry which is preliminary data.</text>
</comment>
<feature type="transmembrane region" description="Helical" evidence="1">
    <location>
        <begin position="355"/>
        <end position="373"/>
    </location>
</feature>
<feature type="transmembrane region" description="Helical" evidence="1">
    <location>
        <begin position="128"/>
        <end position="147"/>
    </location>
</feature>
<feature type="transmembrane region" description="Helical" evidence="1">
    <location>
        <begin position="182"/>
        <end position="198"/>
    </location>
</feature>
<feature type="transmembrane region" description="Helical" evidence="1">
    <location>
        <begin position="385"/>
        <end position="404"/>
    </location>
</feature>
<dbReference type="AlphaFoldDB" id="A0A1U7HP05"/>
<evidence type="ECO:0000256" key="1">
    <source>
        <dbReference type="SAM" id="Phobius"/>
    </source>
</evidence>
<keyword evidence="1" id="KW-0472">Membrane</keyword>
<proteinExistence type="predicted"/>
<feature type="transmembrane region" description="Helical" evidence="1">
    <location>
        <begin position="331"/>
        <end position="349"/>
    </location>
</feature>
<protein>
    <recommendedName>
        <fullName evidence="4">Glycosyltransferase RgtA/B/C/D-like domain-containing protein</fullName>
    </recommendedName>
</protein>
<keyword evidence="1" id="KW-1133">Transmembrane helix</keyword>
<name>A0A1U7HP05_9CYAN</name>
<feature type="transmembrane region" description="Helical" evidence="1">
    <location>
        <begin position="94"/>
        <end position="116"/>
    </location>
</feature>
<feature type="transmembrane region" description="Helical" evidence="1">
    <location>
        <begin position="204"/>
        <end position="221"/>
    </location>
</feature>
<sequence length="524" mass="59723">MSELFKVKGDRLKIAAYSLICLALAFGFFSRLVAVFRYITFFYPDQVRDAEVYMSMWQGKLPTLGPGASVGGYKLLPLYYYLVFPSTILGVDPVFQVLPNALLSFLSIPLLIYFVYQLLEKTENSKRLFLAALAGFWYSLLFVEIFINTYHWNPGPILFFMLCFLLLYKWQLEAKLPHSAQVGLWILYGIVLAILVSLHSTTLFVMPVAFIASCILFISRNRKNLKKCLLPLLSVAAAIVSLAPYWRGELSRNWANTKGILTKITSASAEAGDRNILERIGKAFQTFVELAQQAYFLGFSGWQTAISIAFFSLLLVLAFLTYKKYKGNSTITLFLAFTWLVYIYAASNFWGLSVIHNKFIILFVPILITVVALDSLDFSSLFNKIAIAVLTLFILLSIILNINFNTKLFAAKYGGDRAISTADIVEIFEQIPARSTVCDLKAEEKWQLFNISYSYKYLDKYISKRDLEFVKDCQPGNYALQPKNEIIQAIEISWPMFTRLKNEQLKGNYRLFLETPAAYVYVVE</sequence>
<evidence type="ECO:0000313" key="2">
    <source>
        <dbReference type="EMBL" id="OKH25245.1"/>
    </source>
</evidence>
<dbReference type="Proteomes" id="UP000186868">
    <property type="component" value="Unassembled WGS sequence"/>
</dbReference>
<accession>A0A1U7HP05</accession>
<dbReference type="STRING" id="1921803.NIES593_05670"/>
<evidence type="ECO:0008006" key="4">
    <source>
        <dbReference type="Google" id="ProtNLM"/>
    </source>
</evidence>
<gene>
    <name evidence="2" type="ORF">NIES593_05670</name>
</gene>
<feature type="transmembrane region" description="Helical" evidence="1">
    <location>
        <begin position="153"/>
        <end position="170"/>
    </location>
</feature>
<evidence type="ECO:0000313" key="3">
    <source>
        <dbReference type="Proteomes" id="UP000186868"/>
    </source>
</evidence>
<reference evidence="2 3" key="1">
    <citation type="submission" date="2016-11" db="EMBL/GenBank/DDBJ databases">
        <title>Draft Genome Sequences of Nine Cyanobacterial Strains from Diverse Habitats.</title>
        <authorList>
            <person name="Zhu T."/>
            <person name="Hou S."/>
            <person name="Lu X."/>
            <person name="Hess W.R."/>
        </authorList>
    </citation>
    <scope>NUCLEOTIDE SEQUENCE [LARGE SCALE GENOMIC DNA]</scope>
    <source>
        <strain evidence="2 3">NIES-593</strain>
    </source>
</reference>